<name>A0AAW0PNI3_9GOBI</name>
<reference evidence="9" key="1">
    <citation type="submission" date="2024-04" db="EMBL/GenBank/DDBJ databases">
        <title>Salinicola lusitanus LLJ914,a marine bacterium isolated from the Okinawa Trough.</title>
        <authorList>
            <person name="Li J."/>
        </authorList>
    </citation>
    <scope>NUCLEOTIDE SEQUENCE [LARGE SCALE GENOMIC DNA]</scope>
</reference>
<evidence type="ECO:0000256" key="2">
    <source>
        <dbReference type="ARBA" id="ARBA00022679"/>
    </source>
</evidence>
<evidence type="ECO:0000256" key="6">
    <source>
        <dbReference type="SAM" id="MobiDB-lite"/>
    </source>
</evidence>
<dbReference type="AlphaFoldDB" id="A0AAW0PNI3"/>
<dbReference type="PROSITE" id="PS50011">
    <property type="entry name" value="PROTEIN_KINASE_DOM"/>
    <property type="match status" value="2"/>
</dbReference>
<feature type="domain" description="Protein kinase" evidence="7">
    <location>
        <begin position="329"/>
        <end position="606"/>
    </location>
</feature>
<keyword evidence="4" id="KW-0418">Kinase</keyword>
<feature type="compositionally biased region" description="Polar residues" evidence="6">
    <location>
        <begin position="420"/>
        <end position="429"/>
    </location>
</feature>
<proteinExistence type="predicted"/>
<dbReference type="PANTHER" id="PTHR24058:SF53">
    <property type="entry name" value="HOMEODOMAIN-INTERACTING PROTEIN KINASE 2"/>
    <property type="match status" value="1"/>
</dbReference>
<gene>
    <name evidence="8" type="ORF">WMY93_004058</name>
</gene>
<feature type="compositionally biased region" description="Low complexity" evidence="6">
    <location>
        <begin position="401"/>
        <end position="412"/>
    </location>
</feature>
<feature type="region of interest" description="Disordered" evidence="6">
    <location>
        <begin position="364"/>
        <end position="436"/>
    </location>
</feature>
<dbReference type="PANTHER" id="PTHR24058">
    <property type="entry name" value="DUAL SPECIFICITY PROTEIN KINASE"/>
    <property type="match status" value="1"/>
</dbReference>
<feature type="compositionally biased region" description="Polar residues" evidence="6">
    <location>
        <begin position="364"/>
        <end position="390"/>
    </location>
</feature>
<keyword evidence="3" id="KW-0547">Nucleotide-binding</keyword>
<dbReference type="InterPro" id="IPR008271">
    <property type="entry name" value="Ser/Thr_kinase_AS"/>
</dbReference>
<dbReference type="Gene3D" id="1.10.510.10">
    <property type="entry name" value="Transferase(Phosphotransferase) domain 1"/>
    <property type="match status" value="2"/>
</dbReference>
<dbReference type="GO" id="GO:0004674">
    <property type="term" value="F:protein serine/threonine kinase activity"/>
    <property type="evidence" value="ECO:0007669"/>
    <property type="project" value="UniProtKB-KW"/>
</dbReference>
<keyword evidence="9" id="KW-1185">Reference proteome</keyword>
<dbReference type="GO" id="GO:0005737">
    <property type="term" value="C:cytoplasm"/>
    <property type="evidence" value="ECO:0007669"/>
    <property type="project" value="TreeGrafter"/>
</dbReference>
<evidence type="ECO:0000256" key="5">
    <source>
        <dbReference type="ARBA" id="ARBA00022840"/>
    </source>
</evidence>
<protein>
    <recommendedName>
        <fullName evidence="7">Protein kinase domain-containing protein</fullName>
    </recommendedName>
</protein>
<dbReference type="InterPro" id="IPR011009">
    <property type="entry name" value="Kinase-like_dom_sf"/>
</dbReference>
<keyword evidence="2" id="KW-0808">Transferase</keyword>
<dbReference type="EMBL" id="JBBPFD010000003">
    <property type="protein sequence ID" value="KAK7933162.1"/>
    <property type="molecule type" value="Genomic_DNA"/>
</dbReference>
<evidence type="ECO:0000259" key="7">
    <source>
        <dbReference type="PROSITE" id="PS50011"/>
    </source>
</evidence>
<accession>A0AAW0PNI3</accession>
<evidence type="ECO:0000313" key="8">
    <source>
        <dbReference type="EMBL" id="KAK7933162.1"/>
    </source>
</evidence>
<evidence type="ECO:0000313" key="9">
    <source>
        <dbReference type="Proteomes" id="UP001460270"/>
    </source>
</evidence>
<dbReference type="SMART" id="SM00220">
    <property type="entry name" value="S_TKc"/>
    <property type="match status" value="1"/>
</dbReference>
<feature type="domain" description="Protein kinase" evidence="7">
    <location>
        <begin position="11"/>
        <end position="310"/>
    </location>
</feature>
<dbReference type="GO" id="GO:0005634">
    <property type="term" value="C:nucleus"/>
    <property type="evidence" value="ECO:0007669"/>
    <property type="project" value="TreeGrafter"/>
</dbReference>
<evidence type="ECO:0000256" key="4">
    <source>
        <dbReference type="ARBA" id="ARBA00022777"/>
    </source>
</evidence>
<organism evidence="8 9">
    <name type="scientific">Mugilogobius chulae</name>
    <name type="common">yellowstripe goby</name>
    <dbReference type="NCBI Taxonomy" id="88201"/>
    <lineage>
        <taxon>Eukaryota</taxon>
        <taxon>Metazoa</taxon>
        <taxon>Chordata</taxon>
        <taxon>Craniata</taxon>
        <taxon>Vertebrata</taxon>
        <taxon>Euteleostomi</taxon>
        <taxon>Actinopterygii</taxon>
        <taxon>Neopterygii</taxon>
        <taxon>Teleostei</taxon>
        <taxon>Neoteleostei</taxon>
        <taxon>Acanthomorphata</taxon>
        <taxon>Gobiaria</taxon>
        <taxon>Gobiiformes</taxon>
        <taxon>Gobioidei</taxon>
        <taxon>Gobiidae</taxon>
        <taxon>Gobionellinae</taxon>
        <taxon>Mugilogobius</taxon>
    </lineage>
</organism>
<sequence>MSSLVNLPDIYRRLENSGEGAFGTVIKCMNTQTGKTVAIKIIKERENIEKVIRRELSMIEAIRSLDPDKDNVIRFHRFHDRQNRPFSLGEIRAMANDLLIALDGLKRLGVMHTDIKPDNIMFVEHKQRPFKVKLIDFGVARLRCDVRTGTSMQPPAYRAPEVMLGLPLTEAVDMWSLGCCLLEWYLNYYPFRPKSYYDHIRQIVHLLGVPDGDVINQAMHGTDYFVQKGSQWKLKDPYEYGRAEGALPLIRETKLKEATDLEDLVKNYYEIKFGLEFEDRKAFLDLLARMFHWNPENRITPAQALSHPFVTASHFSSCLSYTEHSYHLLTYKPTLGSDANGHIYRNKKPQKRFCSQFSNVQRSESSFSHSGENTETGNDSAVTSESQTPSHCYRIRRATASSDSENSEENSSPLSKDRPSQTYDGSRTNESVEKEFESASCSQSLLTRQTGEIVAVKTMKRRKDLQNAVGRELSMLKALKPLDPEENNIVAFNEYFQPVKGVHCFEFEGLDVSVKSFMKQLNRPIYLEEIRTMAKDLLIALDGLKRLGVMHTDIKPDNIMFVDQEKQPFRVKLIDFGVAKFKSNIRIGQNMQPPAFRAPEVTLGFL</sequence>
<keyword evidence="5" id="KW-0067">ATP-binding</keyword>
<keyword evidence="1" id="KW-0723">Serine/threonine-protein kinase</keyword>
<dbReference type="GO" id="GO:0005524">
    <property type="term" value="F:ATP binding"/>
    <property type="evidence" value="ECO:0007669"/>
    <property type="project" value="UniProtKB-KW"/>
</dbReference>
<dbReference type="Pfam" id="PF00069">
    <property type="entry name" value="Pkinase"/>
    <property type="match status" value="2"/>
</dbReference>
<evidence type="ECO:0000256" key="1">
    <source>
        <dbReference type="ARBA" id="ARBA00022527"/>
    </source>
</evidence>
<dbReference type="PROSITE" id="PS00108">
    <property type="entry name" value="PROTEIN_KINASE_ST"/>
    <property type="match status" value="2"/>
</dbReference>
<dbReference type="SUPFAM" id="SSF56112">
    <property type="entry name" value="Protein kinase-like (PK-like)"/>
    <property type="match status" value="2"/>
</dbReference>
<evidence type="ECO:0000256" key="3">
    <source>
        <dbReference type="ARBA" id="ARBA00022741"/>
    </source>
</evidence>
<dbReference type="Gene3D" id="3.30.200.20">
    <property type="entry name" value="Phosphorylase Kinase, domain 1"/>
    <property type="match status" value="1"/>
</dbReference>
<comment type="caution">
    <text evidence="8">The sequence shown here is derived from an EMBL/GenBank/DDBJ whole genome shotgun (WGS) entry which is preliminary data.</text>
</comment>
<dbReference type="InterPro" id="IPR000719">
    <property type="entry name" value="Prot_kinase_dom"/>
</dbReference>
<dbReference type="Proteomes" id="UP001460270">
    <property type="component" value="Unassembled WGS sequence"/>
</dbReference>
<dbReference type="GO" id="GO:0004713">
    <property type="term" value="F:protein tyrosine kinase activity"/>
    <property type="evidence" value="ECO:0007669"/>
    <property type="project" value="TreeGrafter"/>
</dbReference>
<dbReference type="InterPro" id="IPR050494">
    <property type="entry name" value="Ser_Thr_dual-spec_kinase"/>
</dbReference>